<dbReference type="InParanoid" id="A0A059B0D9"/>
<feature type="non-terminal residue" evidence="1">
    <location>
        <position position="1"/>
    </location>
</feature>
<accession>A0A059B0D9</accession>
<evidence type="ECO:0000313" key="1">
    <source>
        <dbReference type="EMBL" id="KCW59459.1"/>
    </source>
</evidence>
<dbReference type="STRING" id="71139.A0A059B0D9"/>
<dbReference type="OMA" id="GRRYQHQ"/>
<dbReference type="InterPro" id="IPR036915">
    <property type="entry name" value="Cyclin-like_sf"/>
</dbReference>
<evidence type="ECO:0008006" key="2">
    <source>
        <dbReference type="Google" id="ProtNLM"/>
    </source>
</evidence>
<proteinExistence type="predicted"/>
<name>A0A059B0D9_EUCGR</name>
<organism evidence="1">
    <name type="scientific">Eucalyptus grandis</name>
    <name type="common">Flooded gum</name>
    <dbReference type="NCBI Taxonomy" id="71139"/>
    <lineage>
        <taxon>Eukaryota</taxon>
        <taxon>Viridiplantae</taxon>
        <taxon>Streptophyta</taxon>
        <taxon>Embryophyta</taxon>
        <taxon>Tracheophyta</taxon>
        <taxon>Spermatophyta</taxon>
        <taxon>Magnoliopsida</taxon>
        <taxon>eudicotyledons</taxon>
        <taxon>Gunneridae</taxon>
        <taxon>Pentapetalae</taxon>
        <taxon>rosids</taxon>
        <taxon>malvids</taxon>
        <taxon>Myrtales</taxon>
        <taxon>Myrtaceae</taxon>
        <taxon>Myrtoideae</taxon>
        <taxon>Eucalypteae</taxon>
        <taxon>Eucalyptus</taxon>
    </lineage>
</organism>
<dbReference type="SUPFAM" id="SSF47954">
    <property type="entry name" value="Cyclin-like"/>
    <property type="match status" value="1"/>
</dbReference>
<gene>
    <name evidence="1" type="ORF">EUGRSUZ_H02201</name>
</gene>
<protein>
    <recommendedName>
        <fullName evidence="2">Cyclin C-terminal domain-containing protein</fullName>
    </recommendedName>
</protein>
<dbReference type="Gene3D" id="1.10.472.10">
    <property type="entry name" value="Cyclin-like"/>
    <property type="match status" value="1"/>
</dbReference>
<sequence length="78" mass="9173">LALAALRHANEVHRVVDYERYLENMLIRQNSIHSSTELIQHLNAIDSSVRTYKFPSEKDMKHINRKLRSCWGLSSHDE</sequence>
<dbReference type="AlphaFoldDB" id="A0A059B0D9"/>
<reference evidence="1" key="1">
    <citation type="submission" date="2013-07" db="EMBL/GenBank/DDBJ databases">
        <title>The genome of Eucalyptus grandis.</title>
        <authorList>
            <person name="Schmutz J."/>
            <person name="Hayes R."/>
            <person name="Myburg A."/>
            <person name="Tuskan G."/>
            <person name="Grattapaglia D."/>
            <person name="Rokhsar D.S."/>
        </authorList>
    </citation>
    <scope>NUCLEOTIDE SEQUENCE</scope>
    <source>
        <tissue evidence="1">Leaf extractions</tissue>
    </source>
</reference>
<dbReference type="EMBL" id="KK198760">
    <property type="protein sequence ID" value="KCW59459.1"/>
    <property type="molecule type" value="Genomic_DNA"/>
</dbReference>